<feature type="chain" id="PRO_5046204167" evidence="1">
    <location>
        <begin position="30"/>
        <end position="270"/>
    </location>
</feature>
<organism evidence="2 3">
    <name type="scientific">Pseudoxanthomonas kaohsiungensis</name>
    <dbReference type="NCBI Taxonomy" id="283923"/>
    <lineage>
        <taxon>Bacteria</taxon>
        <taxon>Pseudomonadati</taxon>
        <taxon>Pseudomonadota</taxon>
        <taxon>Gammaproteobacteria</taxon>
        <taxon>Lysobacterales</taxon>
        <taxon>Lysobacteraceae</taxon>
        <taxon>Pseudoxanthomonas</taxon>
    </lineage>
</organism>
<dbReference type="InterPro" id="IPR006597">
    <property type="entry name" value="Sel1-like"/>
</dbReference>
<evidence type="ECO:0000313" key="3">
    <source>
        <dbReference type="Proteomes" id="UP001597033"/>
    </source>
</evidence>
<dbReference type="EMBL" id="JBHTKN010000005">
    <property type="protein sequence ID" value="MFD1042518.1"/>
    <property type="molecule type" value="Genomic_DNA"/>
</dbReference>
<keyword evidence="1" id="KW-0732">Signal</keyword>
<keyword evidence="3" id="KW-1185">Reference proteome</keyword>
<dbReference type="Gene3D" id="1.25.40.10">
    <property type="entry name" value="Tetratricopeptide repeat domain"/>
    <property type="match status" value="1"/>
</dbReference>
<protein>
    <submittedName>
        <fullName evidence="2">Sel1 repeat family protein</fullName>
    </submittedName>
</protein>
<dbReference type="RefSeq" id="WP_162376067.1">
    <property type="nucleotide sequence ID" value="NZ_JBHTKN010000005.1"/>
</dbReference>
<evidence type="ECO:0000256" key="1">
    <source>
        <dbReference type="SAM" id="SignalP"/>
    </source>
</evidence>
<accession>A0ABW3LWG9</accession>
<name>A0ABW3LWG9_9GAMM</name>
<feature type="signal peptide" evidence="1">
    <location>
        <begin position="1"/>
        <end position="29"/>
    </location>
</feature>
<gene>
    <name evidence="2" type="ORF">ACFQ2N_09190</name>
</gene>
<proteinExistence type="predicted"/>
<comment type="caution">
    <text evidence="2">The sequence shown here is derived from an EMBL/GenBank/DDBJ whole genome shotgun (WGS) entry which is preliminary data.</text>
</comment>
<evidence type="ECO:0000313" key="2">
    <source>
        <dbReference type="EMBL" id="MFD1042518.1"/>
    </source>
</evidence>
<dbReference type="Pfam" id="PF08238">
    <property type="entry name" value="Sel1"/>
    <property type="match status" value="2"/>
</dbReference>
<dbReference type="SMART" id="SM00671">
    <property type="entry name" value="SEL1"/>
    <property type="match status" value="1"/>
</dbReference>
<dbReference type="InterPro" id="IPR011990">
    <property type="entry name" value="TPR-like_helical_dom_sf"/>
</dbReference>
<dbReference type="SUPFAM" id="SSF81901">
    <property type="entry name" value="HCP-like"/>
    <property type="match status" value="1"/>
</dbReference>
<reference evidence="3" key="1">
    <citation type="journal article" date="2019" name="Int. J. Syst. Evol. Microbiol.">
        <title>The Global Catalogue of Microorganisms (GCM) 10K type strain sequencing project: providing services to taxonomists for standard genome sequencing and annotation.</title>
        <authorList>
            <consortium name="The Broad Institute Genomics Platform"/>
            <consortium name="The Broad Institute Genome Sequencing Center for Infectious Disease"/>
            <person name="Wu L."/>
            <person name="Ma J."/>
        </authorList>
    </citation>
    <scope>NUCLEOTIDE SEQUENCE [LARGE SCALE GENOMIC DNA]</scope>
    <source>
        <strain evidence="3">CCUG 55854</strain>
    </source>
</reference>
<sequence length="270" mass="30339">MHEAGQARRRRCRVAIAMAAALSWLPAAAQVTTQAPLGPVGVNASPAAQRAAGVAVELQGDEPLAQYLILRFMEGHPDLAWRIRGREAYARGDYERARECFERAARFADKPSQAMLGEMHWEGLGGPRDRALGYAWMDLAAERYYEDFYLLRERYWSQLGAQEREQALRRGQPLLRKYGDDKAKRRLARILVRQRPDQLAIGGFFGNLPIIPPSGAGRDSITLRGSEYFDDTFWEPDAYFAWQDTIWRTLLTTGRVEVGEPSGAGPPTAD</sequence>
<dbReference type="Proteomes" id="UP001597033">
    <property type="component" value="Unassembled WGS sequence"/>
</dbReference>